<evidence type="ECO:0000256" key="1">
    <source>
        <dbReference type="SAM" id="MobiDB-lite"/>
    </source>
</evidence>
<organism evidence="2 3">
    <name type="scientific">Streptomyces albus (strain ATCC 21838 / DSM 41398 / FERM P-419 / JCM 4703 / NBRC 107858)</name>
    <dbReference type="NCBI Taxonomy" id="1081613"/>
    <lineage>
        <taxon>Bacteria</taxon>
        <taxon>Bacillati</taxon>
        <taxon>Actinomycetota</taxon>
        <taxon>Actinomycetes</taxon>
        <taxon>Kitasatosporales</taxon>
        <taxon>Streptomycetaceae</taxon>
        <taxon>Streptomyces</taxon>
    </lineage>
</organism>
<dbReference type="EMBL" id="CP010519">
    <property type="protein sequence ID" value="AJE87480.1"/>
    <property type="molecule type" value="Genomic_DNA"/>
</dbReference>
<evidence type="ECO:0000313" key="3">
    <source>
        <dbReference type="Proteomes" id="UP000031523"/>
    </source>
</evidence>
<gene>
    <name evidence="2" type="ORF">SLNWT_7104</name>
</gene>
<proteinExistence type="predicted"/>
<dbReference type="KEGG" id="sals:SLNWT_7104"/>
<evidence type="ECO:0000313" key="2">
    <source>
        <dbReference type="EMBL" id="AJE87480.1"/>
    </source>
</evidence>
<dbReference type="Proteomes" id="UP000031523">
    <property type="component" value="Chromosome"/>
</dbReference>
<keyword evidence="3" id="KW-1185">Reference proteome</keyword>
<sequence length="69" mass="7517">MTCPVGGPPGRVELPRHAAGPSSRERQLGNPVLGGGEVRRGADHLVGEVVSLLQDPWLVGPEMRRRRLW</sequence>
<name>A0A0B5F7C7_STRA4</name>
<accession>A0A0B5F7C7</accession>
<feature type="region of interest" description="Disordered" evidence="1">
    <location>
        <begin position="1"/>
        <end position="36"/>
    </location>
</feature>
<dbReference type="AlphaFoldDB" id="A0A0B5F7C7"/>
<protein>
    <submittedName>
        <fullName evidence="2">Uncharacterized protein</fullName>
    </submittedName>
</protein>
<reference evidence="2 3" key="1">
    <citation type="submission" date="2015-01" db="EMBL/GenBank/DDBJ databases">
        <title>Enhanced salinomycin production by adjusting the supply of polyketide extender units in Streptomyce albus DSM 41398.</title>
        <authorList>
            <person name="Lu C."/>
        </authorList>
    </citation>
    <scope>NUCLEOTIDE SEQUENCE [LARGE SCALE GENOMIC DNA]</scope>
    <source>
        <strain evidence="3">ATCC 21838 / DSM 41398 / FERM P-419 / JCM 4703 / NBRC 107858</strain>
    </source>
</reference>